<dbReference type="OrthoDB" id="420264at2759"/>
<feature type="domain" description="BD-FAE-like" evidence="4">
    <location>
        <begin position="42"/>
        <end position="149"/>
    </location>
</feature>
<protein>
    <recommendedName>
        <fullName evidence="3">Kynurenine formamidase</fullName>
        <shortName evidence="3">KFA</shortName>
        <shortName evidence="3">KFase</shortName>
        <ecNumber evidence="3">3.5.1.9</ecNumber>
    </recommendedName>
    <alternativeName>
        <fullName evidence="3">Arylformamidase</fullName>
    </alternativeName>
    <alternativeName>
        <fullName evidence="3">N-formylkynurenine formamidase</fullName>
        <shortName evidence="3">FKF</shortName>
    </alternativeName>
</protein>
<comment type="catalytic activity">
    <reaction evidence="3">
        <text>N-formyl-L-kynurenine + H2O = L-kynurenine + formate + H(+)</text>
        <dbReference type="Rhea" id="RHEA:13009"/>
        <dbReference type="ChEBI" id="CHEBI:15377"/>
        <dbReference type="ChEBI" id="CHEBI:15378"/>
        <dbReference type="ChEBI" id="CHEBI:15740"/>
        <dbReference type="ChEBI" id="CHEBI:57959"/>
        <dbReference type="ChEBI" id="CHEBI:58629"/>
        <dbReference type="EC" id="3.5.1.9"/>
    </reaction>
</comment>
<comment type="caution">
    <text evidence="5">The sequence shown here is derived from an EMBL/GenBank/DDBJ whole genome shotgun (WGS) entry which is preliminary data.</text>
</comment>
<dbReference type="PANTHER" id="PTHR48081">
    <property type="entry name" value="AB HYDROLASE SUPERFAMILY PROTEIN C4A8.06C"/>
    <property type="match status" value="1"/>
</dbReference>
<dbReference type="EMBL" id="JAPQKL010000001">
    <property type="protein sequence ID" value="KAJ5146145.1"/>
    <property type="molecule type" value="Genomic_DNA"/>
</dbReference>
<dbReference type="Pfam" id="PF20434">
    <property type="entry name" value="BD-FAE"/>
    <property type="match status" value="1"/>
</dbReference>
<dbReference type="GO" id="GO:0004061">
    <property type="term" value="F:arylformamidase activity"/>
    <property type="evidence" value="ECO:0007669"/>
    <property type="project" value="UniProtKB-UniRule"/>
</dbReference>
<reference evidence="5" key="2">
    <citation type="journal article" date="2023" name="IMA Fungus">
        <title>Comparative genomic study of the Penicillium genus elucidates a diverse pangenome and 15 lateral gene transfer events.</title>
        <authorList>
            <person name="Petersen C."/>
            <person name="Sorensen T."/>
            <person name="Nielsen M.R."/>
            <person name="Sondergaard T.E."/>
            <person name="Sorensen J.L."/>
            <person name="Fitzpatrick D.A."/>
            <person name="Frisvad J.C."/>
            <person name="Nielsen K.L."/>
        </authorList>
    </citation>
    <scope>NUCLEOTIDE SEQUENCE</scope>
    <source>
        <strain evidence="5">IBT 22155</strain>
    </source>
</reference>
<dbReference type="Proteomes" id="UP001149079">
    <property type="component" value="Unassembled WGS sequence"/>
</dbReference>
<dbReference type="GO" id="GO:0034354">
    <property type="term" value="P:'de novo' NAD+ biosynthetic process from L-tryptophan"/>
    <property type="evidence" value="ECO:0007669"/>
    <property type="project" value="UniProtKB-UniRule"/>
</dbReference>
<dbReference type="GO" id="GO:0072330">
    <property type="term" value="P:monocarboxylic acid biosynthetic process"/>
    <property type="evidence" value="ECO:0007669"/>
    <property type="project" value="UniProtKB-ARBA"/>
</dbReference>
<keyword evidence="1 3" id="KW-0378">Hydrolase</keyword>
<sequence length="298" mass="32966">MSTEYQLTKGVRYLSSDTSTTYHTVDICEVNTSLKDAVPRFWIIYIHGGGWSDPNIQANSFRDIRDGLLREKRILAHVAGIAAVNYRLSGAPSEGRNARHPDHLEDVQHAIKFLDSKYEFGDRYILVGHSAGATLAFQFAMEQPSSALKKPLAILGASGIYDLRKLLNSIWPVVEYREEYVHMLESAFGAGGFTYGEYNEDSDGCGWDLASPAKATTYGSSWPNAQIAMLVHSSSDELVPLEQSTQFATVLESSLAPGAVCHTRFNLAGSHDDIWRKPEEMVRLILEAVMMLVGRSSS</sequence>
<dbReference type="InterPro" id="IPR050300">
    <property type="entry name" value="GDXG_lipolytic_enzyme"/>
</dbReference>
<dbReference type="Gene3D" id="3.40.50.1820">
    <property type="entry name" value="alpha/beta hydrolase"/>
    <property type="match status" value="1"/>
</dbReference>
<dbReference type="RefSeq" id="XP_056526619.1">
    <property type="nucleotide sequence ID" value="XM_056661453.1"/>
</dbReference>
<dbReference type="InterPro" id="IPR027519">
    <property type="entry name" value="KFase_ver/fungi-typ"/>
</dbReference>
<evidence type="ECO:0000313" key="6">
    <source>
        <dbReference type="Proteomes" id="UP001149079"/>
    </source>
</evidence>
<evidence type="ECO:0000256" key="3">
    <source>
        <dbReference type="HAMAP-Rule" id="MF_03014"/>
    </source>
</evidence>
<comment type="function">
    <text evidence="3">Catalyzes the hydrolysis of N-formyl-L-kynurenine to L-kynurenine, the second step in the kynurenine pathway of tryptophan degradation. Kynurenine may be further oxidized to nicotinic acid, NAD(H) and NADP(H). Required for elimination of toxic metabolites.</text>
</comment>
<comment type="subunit">
    <text evidence="3">Homodimer.</text>
</comment>
<dbReference type="GeneID" id="81400623"/>
<comment type="domain">
    <text evidence="3">The main chain amide nitrogen atoms of the second glycine and its adjacent residue in the HGGXW motif define the oxyanion hole, and stabilize the oxyanion that forms during the nucleophilic attack by the catalytic serine during substrate cleavage.</text>
</comment>
<dbReference type="InterPro" id="IPR049492">
    <property type="entry name" value="BD-FAE-like_dom"/>
</dbReference>
<accession>A0A9W9HHW2</accession>
<comment type="similarity">
    <text evidence="3">Belongs to the kynurenine formamidase family.</text>
</comment>
<evidence type="ECO:0000256" key="2">
    <source>
        <dbReference type="ARBA" id="ARBA00023079"/>
    </source>
</evidence>
<evidence type="ECO:0000313" key="5">
    <source>
        <dbReference type="EMBL" id="KAJ5146145.1"/>
    </source>
</evidence>
<feature type="active site" description="Nucleophile" evidence="3">
    <location>
        <position position="130"/>
    </location>
</feature>
<dbReference type="GO" id="GO:0019441">
    <property type="term" value="P:L-tryptophan catabolic process to kynurenine"/>
    <property type="evidence" value="ECO:0007669"/>
    <property type="project" value="UniProtKB-UniRule"/>
</dbReference>
<dbReference type="PANTHER" id="PTHR48081:SF33">
    <property type="entry name" value="KYNURENINE FORMAMIDASE"/>
    <property type="match status" value="1"/>
</dbReference>
<feature type="active site" evidence="3">
    <location>
        <position position="271"/>
    </location>
</feature>
<evidence type="ECO:0000259" key="4">
    <source>
        <dbReference type="Pfam" id="PF20434"/>
    </source>
</evidence>
<dbReference type="GO" id="GO:0017000">
    <property type="term" value="P:antibiotic biosynthetic process"/>
    <property type="evidence" value="ECO:0007669"/>
    <property type="project" value="UniProtKB-ARBA"/>
</dbReference>
<dbReference type="AlphaFoldDB" id="A0A9W9HHW2"/>
<feature type="active site" evidence="3">
    <location>
        <position position="236"/>
    </location>
</feature>
<proteinExistence type="inferred from homology"/>
<dbReference type="HAMAP" id="MF_03014">
    <property type="entry name" value="KFase"/>
    <property type="match status" value="1"/>
</dbReference>
<keyword evidence="2 3" id="KW-0823">Tryptophan catabolism</keyword>
<reference evidence="5" key="1">
    <citation type="submission" date="2022-11" db="EMBL/GenBank/DDBJ databases">
        <authorList>
            <person name="Petersen C."/>
        </authorList>
    </citation>
    <scope>NUCLEOTIDE SEQUENCE</scope>
    <source>
        <strain evidence="5">IBT 22155</strain>
    </source>
</reference>
<keyword evidence="6" id="KW-1185">Reference proteome</keyword>
<dbReference type="EC" id="3.5.1.9" evidence="3"/>
<name>A0A9W9HHW2_9EURO</name>
<dbReference type="InterPro" id="IPR029058">
    <property type="entry name" value="AB_hydrolase_fold"/>
</dbReference>
<organism evidence="5 6">
    <name type="scientific">Penicillium bovifimosum</name>
    <dbReference type="NCBI Taxonomy" id="126998"/>
    <lineage>
        <taxon>Eukaryota</taxon>
        <taxon>Fungi</taxon>
        <taxon>Dikarya</taxon>
        <taxon>Ascomycota</taxon>
        <taxon>Pezizomycotina</taxon>
        <taxon>Eurotiomycetes</taxon>
        <taxon>Eurotiomycetidae</taxon>
        <taxon>Eurotiales</taxon>
        <taxon>Aspergillaceae</taxon>
        <taxon>Penicillium</taxon>
    </lineage>
</organism>
<gene>
    <name evidence="5" type="ORF">N7515_000709</name>
</gene>
<evidence type="ECO:0000256" key="1">
    <source>
        <dbReference type="ARBA" id="ARBA00022801"/>
    </source>
</evidence>
<comment type="pathway">
    <text evidence="3">Amino-acid degradation; L-tryptophan degradation via kynurenine pathway; L-kynurenine from L-tryptophan: step 2/2.</text>
</comment>
<feature type="short sequence motif" description="HGGXW" evidence="3">
    <location>
        <begin position="47"/>
        <end position="51"/>
    </location>
</feature>
<dbReference type="SUPFAM" id="SSF53474">
    <property type="entry name" value="alpha/beta-Hydrolases"/>
    <property type="match status" value="1"/>
</dbReference>